<sequence length="523" mass="59039">MFKSRNKHRRTERHSTQDRRKLSSEYSNAPWRPEDDYLLINSVFVTCNLTEVHRCVRFSRPYTEADLEKRWRALLFNQLVSSTALEAIAHLPPIIKCQLDRHIPFSSEEDSLLLQVQHADVIVKEGEDKYTVFENILHDHPNTFYASRTAADLYAQWSRFRACRLVGDPGVPPIDTSIDGCQAKNGVHQMPAAPTGGACDVGGHAESFSDTEFLLEETVARDLQAGLPHLLENSATARRRRMLGLPDYQGFQASVSQTVVDALSSSRSRHHQNSSQQQPFGQRCRQRHRKLQPTRSPAATTASMSRSRSPSLTSSLPDSCVSPPPEIALDDRIFQRQRERHRLRKRLQARMRRVAEEARRWTALVESKVAAGTIICDHQPVHPTLATLTGRRSRFLIKSKNVTFGRLSSSFSPDIDLTCEGEALRISRCHGQIYLSNKGAFWLRNFSKHPVFVDGNPVLKGREVELHDMSVMSLGHLSLRFDVEHEYLNWLSALGGDHSPPPAPLDNCSLPANLADSPSHSRN</sequence>
<dbReference type="GO" id="GO:0045944">
    <property type="term" value="P:positive regulation of transcription by RNA polymerase II"/>
    <property type="evidence" value="ECO:0007669"/>
    <property type="project" value="TreeGrafter"/>
</dbReference>
<protein>
    <submittedName>
        <fullName evidence="3">Microspherule protein 1</fullName>
    </submittedName>
</protein>
<dbReference type="GO" id="GO:0071339">
    <property type="term" value="C:MLL1 complex"/>
    <property type="evidence" value="ECO:0007669"/>
    <property type="project" value="InterPro"/>
</dbReference>
<dbReference type="PANTHER" id="PTHR13233:SF0">
    <property type="entry name" value="MICROSPHERULE PROTEIN 1"/>
    <property type="match status" value="1"/>
</dbReference>
<dbReference type="SUPFAM" id="SSF49879">
    <property type="entry name" value="SMAD/FHA domain"/>
    <property type="match status" value="1"/>
</dbReference>
<dbReference type="Pfam" id="PF00498">
    <property type="entry name" value="FHA"/>
    <property type="match status" value="1"/>
</dbReference>
<dbReference type="SMART" id="SM00240">
    <property type="entry name" value="FHA"/>
    <property type="match status" value="1"/>
</dbReference>
<reference evidence="3" key="1">
    <citation type="submission" date="2016-01" db="EMBL/GenBank/DDBJ databases">
        <title>Reference transcriptome for the parasite Schistocephalus solidus: insights into the molecular evolution of parasitism.</title>
        <authorList>
            <person name="Hebert F.O."/>
            <person name="Grambauer S."/>
            <person name="Barber I."/>
            <person name="Landry C.R."/>
            <person name="Aubin-Horth N."/>
        </authorList>
    </citation>
    <scope>NUCLEOTIDE SEQUENCE</scope>
</reference>
<dbReference type="InterPro" id="IPR008984">
    <property type="entry name" value="SMAD_FHA_dom_sf"/>
</dbReference>
<organism evidence="3">
    <name type="scientific">Schistocephalus solidus</name>
    <name type="common">Tapeworm</name>
    <dbReference type="NCBI Taxonomy" id="70667"/>
    <lineage>
        <taxon>Eukaryota</taxon>
        <taxon>Metazoa</taxon>
        <taxon>Spiralia</taxon>
        <taxon>Lophotrochozoa</taxon>
        <taxon>Platyhelminthes</taxon>
        <taxon>Cestoda</taxon>
        <taxon>Eucestoda</taxon>
        <taxon>Diphyllobothriidea</taxon>
        <taxon>Diphyllobothriidae</taxon>
        <taxon>Schistocephalus</taxon>
    </lineage>
</organism>
<feature type="domain" description="FHA" evidence="2">
    <location>
        <begin position="402"/>
        <end position="458"/>
    </location>
</feature>
<dbReference type="InterPro" id="IPR025999">
    <property type="entry name" value="MCRS_N"/>
</dbReference>
<dbReference type="AlphaFoldDB" id="A0A0X3Q401"/>
<evidence type="ECO:0000256" key="1">
    <source>
        <dbReference type="SAM" id="MobiDB-lite"/>
    </source>
</evidence>
<feature type="compositionally biased region" description="Low complexity" evidence="1">
    <location>
        <begin position="293"/>
        <end position="317"/>
    </location>
</feature>
<dbReference type="GO" id="GO:0044545">
    <property type="term" value="C:NSL complex"/>
    <property type="evidence" value="ECO:0007669"/>
    <property type="project" value="TreeGrafter"/>
</dbReference>
<accession>A0A0X3Q401</accession>
<dbReference type="PANTHER" id="PTHR13233">
    <property type="entry name" value="MICROSPHERULE PROTEIN 1"/>
    <property type="match status" value="1"/>
</dbReference>
<name>A0A0X3Q401_SCHSO</name>
<feature type="region of interest" description="Disordered" evidence="1">
    <location>
        <begin position="262"/>
        <end position="333"/>
    </location>
</feature>
<evidence type="ECO:0000259" key="2">
    <source>
        <dbReference type="PROSITE" id="PS50006"/>
    </source>
</evidence>
<feature type="compositionally biased region" description="Basic residues" evidence="1">
    <location>
        <begin position="1"/>
        <end position="12"/>
    </location>
</feature>
<proteinExistence type="predicted"/>
<dbReference type="PROSITE" id="PS50006">
    <property type="entry name" value="FHA_DOMAIN"/>
    <property type="match status" value="1"/>
</dbReference>
<dbReference type="InterPro" id="IPR000253">
    <property type="entry name" value="FHA_dom"/>
</dbReference>
<dbReference type="GO" id="GO:0031011">
    <property type="term" value="C:Ino80 complex"/>
    <property type="evidence" value="ECO:0007669"/>
    <property type="project" value="InterPro"/>
</dbReference>
<gene>
    <name evidence="3" type="primary">MCRS1</name>
    <name evidence="3" type="ORF">TR123063</name>
</gene>
<dbReference type="InterPro" id="IPR037912">
    <property type="entry name" value="MCRS1"/>
</dbReference>
<feature type="compositionally biased region" description="Basic and acidic residues" evidence="1">
    <location>
        <begin position="13"/>
        <end position="23"/>
    </location>
</feature>
<dbReference type="GO" id="GO:0002151">
    <property type="term" value="F:G-quadruplex RNA binding"/>
    <property type="evidence" value="ECO:0007669"/>
    <property type="project" value="InterPro"/>
</dbReference>
<feature type="region of interest" description="Disordered" evidence="1">
    <location>
        <begin position="1"/>
        <end position="27"/>
    </location>
</feature>
<dbReference type="Gene3D" id="2.60.200.20">
    <property type="match status" value="1"/>
</dbReference>
<evidence type="ECO:0000313" key="3">
    <source>
        <dbReference type="EMBL" id="JAP58963.1"/>
    </source>
</evidence>
<dbReference type="Pfam" id="PF13325">
    <property type="entry name" value="MCRS_N"/>
    <property type="match status" value="1"/>
</dbReference>
<dbReference type="EMBL" id="GEEE01004262">
    <property type="protein sequence ID" value="JAP58963.1"/>
    <property type="molecule type" value="Transcribed_RNA"/>
</dbReference>